<dbReference type="InterPro" id="IPR011990">
    <property type="entry name" value="TPR-like_helical_dom_sf"/>
</dbReference>
<organism evidence="8 9">
    <name type="scientific">Schizophyllum amplum</name>
    <dbReference type="NCBI Taxonomy" id="97359"/>
    <lineage>
        <taxon>Eukaryota</taxon>
        <taxon>Fungi</taxon>
        <taxon>Dikarya</taxon>
        <taxon>Basidiomycota</taxon>
        <taxon>Agaricomycotina</taxon>
        <taxon>Agaricomycetes</taxon>
        <taxon>Agaricomycetidae</taxon>
        <taxon>Agaricales</taxon>
        <taxon>Schizophyllaceae</taxon>
        <taxon>Schizophyllum</taxon>
    </lineage>
</organism>
<comment type="similarity">
    <text evidence="3">Belongs to the RPAP3 family.</text>
</comment>
<evidence type="ECO:0000256" key="4">
    <source>
        <dbReference type="ARBA" id="ARBA00040133"/>
    </source>
</evidence>
<protein>
    <recommendedName>
        <fullName evidence="4">RNA polymerase II-associated protein 3</fullName>
    </recommendedName>
</protein>
<name>A0A550C8P1_9AGAR</name>
<dbReference type="PROSITE" id="PS50005">
    <property type="entry name" value="TPR"/>
    <property type="match status" value="2"/>
</dbReference>
<proteinExistence type="inferred from homology"/>
<keyword evidence="1" id="KW-0677">Repeat</keyword>
<dbReference type="PANTHER" id="PTHR46423">
    <property type="entry name" value="RNA POLYMERASE II-ASSOCIATED PROTEIN 3"/>
    <property type="match status" value="1"/>
</dbReference>
<feature type="region of interest" description="Disordered" evidence="6">
    <location>
        <begin position="120"/>
        <end position="150"/>
    </location>
</feature>
<gene>
    <name evidence="8" type="ORF">BD626DRAFT_502982</name>
</gene>
<dbReference type="InterPro" id="IPR019734">
    <property type="entry name" value="TPR_rpt"/>
</dbReference>
<dbReference type="Proteomes" id="UP000320762">
    <property type="component" value="Unassembled WGS sequence"/>
</dbReference>
<dbReference type="Pfam" id="PF13432">
    <property type="entry name" value="TPR_16"/>
    <property type="match status" value="1"/>
</dbReference>
<evidence type="ECO:0000259" key="7">
    <source>
        <dbReference type="Pfam" id="PF13877"/>
    </source>
</evidence>
<evidence type="ECO:0000256" key="2">
    <source>
        <dbReference type="ARBA" id="ARBA00022803"/>
    </source>
</evidence>
<dbReference type="PANTHER" id="PTHR46423:SF1">
    <property type="entry name" value="RNA POLYMERASE II-ASSOCIATED PROTEIN 3"/>
    <property type="match status" value="1"/>
</dbReference>
<feature type="repeat" description="TPR" evidence="5">
    <location>
        <begin position="39"/>
        <end position="72"/>
    </location>
</feature>
<dbReference type="AlphaFoldDB" id="A0A550C8P1"/>
<comment type="caution">
    <text evidence="8">The sequence shown here is derived from an EMBL/GenBank/DDBJ whole genome shotgun (WGS) entry which is preliminary data.</text>
</comment>
<dbReference type="GO" id="GO:0101031">
    <property type="term" value="C:protein folding chaperone complex"/>
    <property type="evidence" value="ECO:0007669"/>
    <property type="project" value="TreeGrafter"/>
</dbReference>
<keyword evidence="2 5" id="KW-0802">TPR repeat</keyword>
<feature type="repeat" description="TPR" evidence="5">
    <location>
        <begin position="73"/>
        <end position="106"/>
    </location>
</feature>
<evidence type="ECO:0000256" key="1">
    <source>
        <dbReference type="ARBA" id="ARBA00022737"/>
    </source>
</evidence>
<evidence type="ECO:0000313" key="9">
    <source>
        <dbReference type="Proteomes" id="UP000320762"/>
    </source>
</evidence>
<sequence length="349" mass="38132">MASKAQAAKEQGNSAFKSADYVAAIGHYTKAILADKTDPTFFLNRAAAYLKLGKLEDAERDCTSTLAIDPQNVKALFRRGQARLGIGKLVEATQDLKAALKQEPNNDAVKQELAKVENVFKGEKQSGPSASKPPRRRVPIEIVDDGPPPVRKLVPAEASPSRASAPFEKAPLFQEAMQNRDTLKSTKVGGGLFRTNGNHSLITPRSKYPLPEEEPDKAAPPSSAFAPHAYLASRPTSLFEFTRAWQSTTSAEHRWKYLCQFVDPAALPQLFDSNLEPSMLLSILETAQEMLSGDAGAASKVLSYMDGLSKVSRINVVLLFLNNEERGVVRRLCDTLGDAARVRPWKSVL</sequence>
<accession>A0A550C8P1</accession>
<keyword evidence="9" id="KW-1185">Reference proteome</keyword>
<dbReference type="STRING" id="97359.A0A550C8P1"/>
<evidence type="ECO:0000313" key="8">
    <source>
        <dbReference type="EMBL" id="TRM61178.1"/>
    </source>
</evidence>
<dbReference type="Gene3D" id="1.25.40.10">
    <property type="entry name" value="Tetratricopeptide repeat domain"/>
    <property type="match status" value="1"/>
</dbReference>
<dbReference type="EMBL" id="VDMD01000018">
    <property type="protein sequence ID" value="TRM61178.1"/>
    <property type="molecule type" value="Genomic_DNA"/>
</dbReference>
<dbReference type="InterPro" id="IPR025986">
    <property type="entry name" value="RPAP3-like_C"/>
</dbReference>
<dbReference type="Pfam" id="PF13877">
    <property type="entry name" value="RPAP3_C"/>
    <property type="match status" value="1"/>
</dbReference>
<dbReference type="OrthoDB" id="629492at2759"/>
<reference evidence="8 9" key="1">
    <citation type="journal article" date="2019" name="New Phytol.">
        <title>Comparative genomics reveals unique wood-decay strategies and fruiting body development in the Schizophyllaceae.</title>
        <authorList>
            <person name="Almasi E."/>
            <person name="Sahu N."/>
            <person name="Krizsan K."/>
            <person name="Balint B."/>
            <person name="Kovacs G.M."/>
            <person name="Kiss B."/>
            <person name="Cseklye J."/>
            <person name="Drula E."/>
            <person name="Henrissat B."/>
            <person name="Nagy I."/>
            <person name="Chovatia M."/>
            <person name="Adam C."/>
            <person name="LaButti K."/>
            <person name="Lipzen A."/>
            <person name="Riley R."/>
            <person name="Grigoriev I.V."/>
            <person name="Nagy L.G."/>
        </authorList>
    </citation>
    <scope>NUCLEOTIDE SEQUENCE [LARGE SCALE GENOMIC DNA]</scope>
    <source>
        <strain evidence="8 9">NL-1724</strain>
    </source>
</reference>
<evidence type="ECO:0000256" key="5">
    <source>
        <dbReference type="PROSITE-ProRule" id="PRU00339"/>
    </source>
</evidence>
<dbReference type="SMART" id="SM00028">
    <property type="entry name" value="TPR"/>
    <property type="match status" value="3"/>
</dbReference>
<feature type="region of interest" description="Disordered" evidence="6">
    <location>
        <begin position="190"/>
        <end position="222"/>
    </location>
</feature>
<dbReference type="SUPFAM" id="SSF48452">
    <property type="entry name" value="TPR-like"/>
    <property type="match status" value="1"/>
</dbReference>
<evidence type="ECO:0000256" key="6">
    <source>
        <dbReference type="SAM" id="MobiDB-lite"/>
    </source>
</evidence>
<dbReference type="InterPro" id="IPR051966">
    <property type="entry name" value="RPAP3"/>
</dbReference>
<feature type="domain" description="RNA-polymerase II-associated protein 3-like C-terminal" evidence="7">
    <location>
        <begin position="235"/>
        <end position="326"/>
    </location>
</feature>
<evidence type="ECO:0000256" key="3">
    <source>
        <dbReference type="ARBA" id="ARBA00038275"/>
    </source>
</evidence>